<sequence length="320" mass="34738">MTLDDYPFGLKHKGYNNVTTSNGNSLAQKFGYNGMELNDELGLEWHDFGARNYDAALGRWMNLDPLAEQMRRHSPYNYAFNNPIYFIDPDGMAPVDWYLDAKTGKLLGEDGAASNNIRVIHKEDFNDIKSGNGGSTKSLKATAQLQSSSSVVTIDNKTIRSSIDDVNNETVSDQTAERQTYIVLKTDPYSEGNPTAEVTAIRGNDGVDGETTMSVDTKANGVQTVKGGKNILLGQVHSHNLTSDPGKVNTPGTSTKDLNASNSFNVPIYAIDSYKGKLSIGFSGPDMHKVSNGKKTNFIGTTATSNIGKDALNTFLKAQF</sequence>
<dbReference type="Gene3D" id="2.180.10.10">
    <property type="entry name" value="RHS repeat-associated core"/>
    <property type="match status" value="1"/>
</dbReference>
<dbReference type="NCBIfam" id="TIGR03696">
    <property type="entry name" value="Rhs_assc_core"/>
    <property type="match status" value="1"/>
</dbReference>
<evidence type="ECO:0000313" key="1">
    <source>
        <dbReference type="EMBL" id="PQJ80276.1"/>
    </source>
</evidence>
<accession>A0A2S7WS35</accession>
<evidence type="ECO:0000313" key="2">
    <source>
        <dbReference type="Proteomes" id="UP000238882"/>
    </source>
</evidence>
<protein>
    <recommendedName>
        <fullName evidence="3">RHS repeat-associated core domain-containing protein</fullName>
    </recommendedName>
</protein>
<gene>
    <name evidence="1" type="ORF">BTO18_14290</name>
</gene>
<dbReference type="Proteomes" id="UP000238882">
    <property type="component" value="Unassembled WGS sequence"/>
</dbReference>
<dbReference type="InterPro" id="IPR022385">
    <property type="entry name" value="Rhs_assc_core"/>
</dbReference>
<evidence type="ECO:0008006" key="3">
    <source>
        <dbReference type="Google" id="ProtNLM"/>
    </source>
</evidence>
<reference evidence="1 2" key="1">
    <citation type="submission" date="2016-12" db="EMBL/GenBank/DDBJ databases">
        <title>Trade-off between light-utilization and light-protection in marine flavobacteria.</title>
        <authorList>
            <person name="Kumagai Y."/>
            <person name="Yoshizawa S."/>
            <person name="Kogure K."/>
            <person name="Iwasaki W."/>
        </authorList>
    </citation>
    <scope>NUCLEOTIDE SEQUENCE [LARGE SCALE GENOMIC DNA]</scope>
    <source>
        <strain evidence="1 2">NBRC 108759</strain>
    </source>
</reference>
<dbReference type="InterPro" id="IPR050708">
    <property type="entry name" value="T6SS_VgrG/RHS"/>
</dbReference>
<dbReference type="PANTHER" id="PTHR32305">
    <property type="match status" value="1"/>
</dbReference>
<dbReference type="AlphaFoldDB" id="A0A2S7WS35"/>
<name>A0A2S7WS35_9FLAO</name>
<organism evidence="1 2">
    <name type="scientific">Polaribacter porphyrae</name>
    <dbReference type="NCBI Taxonomy" id="1137780"/>
    <lineage>
        <taxon>Bacteria</taxon>
        <taxon>Pseudomonadati</taxon>
        <taxon>Bacteroidota</taxon>
        <taxon>Flavobacteriia</taxon>
        <taxon>Flavobacteriales</taxon>
        <taxon>Flavobacteriaceae</taxon>
    </lineage>
</organism>
<proteinExistence type="predicted"/>
<dbReference type="OrthoDB" id="1160849at2"/>
<dbReference type="EMBL" id="MSCN01000001">
    <property type="protein sequence ID" value="PQJ80276.1"/>
    <property type="molecule type" value="Genomic_DNA"/>
</dbReference>
<keyword evidence="2" id="KW-1185">Reference proteome</keyword>
<dbReference type="PANTHER" id="PTHR32305:SF15">
    <property type="entry name" value="PROTEIN RHSA-RELATED"/>
    <property type="match status" value="1"/>
</dbReference>
<comment type="caution">
    <text evidence="1">The sequence shown here is derived from an EMBL/GenBank/DDBJ whole genome shotgun (WGS) entry which is preliminary data.</text>
</comment>
<dbReference type="RefSeq" id="WP_105016871.1">
    <property type="nucleotide sequence ID" value="NZ_MSCN01000001.1"/>
</dbReference>